<dbReference type="OrthoDB" id="5381491at2"/>
<dbReference type="PROSITE" id="PS51257">
    <property type="entry name" value="PROKAR_LIPOPROTEIN"/>
    <property type="match status" value="1"/>
</dbReference>
<feature type="chain" id="PRO_5030770040" evidence="3">
    <location>
        <begin position="24"/>
        <end position="286"/>
    </location>
</feature>
<dbReference type="RefSeq" id="WP_154306765.1">
    <property type="nucleotide sequence ID" value="NZ_WKKI01000006.1"/>
</dbReference>
<evidence type="ECO:0000256" key="1">
    <source>
        <dbReference type="SAM" id="MobiDB-lite"/>
    </source>
</evidence>
<accession>A0A7X2LZF0</accession>
<reference evidence="5 6" key="1">
    <citation type="submission" date="2019-11" db="EMBL/GenBank/DDBJ databases">
        <title>Bacillus lacus genome.</title>
        <authorList>
            <person name="Allen C.J."/>
            <person name="Newman J.D."/>
        </authorList>
    </citation>
    <scope>NUCLEOTIDE SEQUENCE [LARGE SCALE GENOMIC DNA]</scope>
    <source>
        <strain evidence="5 6">KCTC 33946</strain>
    </source>
</reference>
<dbReference type="EMBL" id="WKKI01000006">
    <property type="protein sequence ID" value="MRX71629.1"/>
    <property type="molecule type" value="Genomic_DNA"/>
</dbReference>
<gene>
    <name evidence="5" type="ORF">GJU40_05495</name>
</gene>
<dbReference type="AlphaFoldDB" id="A0A7X2LZF0"/>
<evidence type="ECO:0000313" key="6">
    <source>
        <dbReference type="Proteomes" id="UP000448867"/>
    </source>
</evidence>
<organism evidence="5 6">
    <name type="scientific">Metabacillus lacus</name>
    <dbReference type="NCBI Taxonomy" id="1983721"/>
    <lineage>
        <taxon>Bacteria</taxon>
        <taxon>Bacillati</taxon>
        <taxon>Bacillota</taxon>
        <taxon>Bacilli</taxon>
        <taxon>Bacillales</taxon>
        <taxon>Bacillaceae</taxon>
        <taxon>Metabacillus</taxon>
    </lineage>
</organism>
<feature type="region of interest" description="Disordered" evidence="1">
    <location>
        <begin position="24"/>
        <end position="52"/>
    </location>
</feature>
<evidence type="ECO:0000256" key="2">
    <source>
        <dbReference type="SAM" id="Phobius"/>
    </source>
</evidence>
<proteinExistence type="predicted"/>
<keyword evidence="2" id="KW-0812">Transmembrane</keyword>
<comment type="caution">
    <text evidence="5">The sequence shown here is derived from an EMBL/GenBank/DDBJ whole genome shotgun (WGS) entry which is preliminary data.</text>
</comment>
<dbReference type="Pfam" id="PF14257">
    <property type="entry name" value="DUF4349"/>
    <property type="match status" value="1"/>
</dbReference>
<keyword evidence="2" id="KW-0472">Membrane</keyword>
<dbReference type="InterPro" id="IPR025645">
    <property type="entry name" value="DUF4349"/>
</dbReference>
<evidence type="ECO:0000256" key="3">
    <source>
        <dbReference type="SAM" id="SignalP"/>
    </source>
</evidence>
<feature type="transmembrane region" description="Helical" evidence="2">
    <location>
        <begin position="255"/>
        <end position="278"/>
    </location>
</feature>
<keyword evidence="6" id="KW-1185">Reference proteome</keyword>
<dbReference type="Proteomes" id="UP000448867">
    <property type="component" value="Unassembled WGS sequence"/>
</dbReference>
<evidence type="ECO:0000259" key="4">
    <source>
        <dbReference type="Pfam" id="PF14257"/>
    </source>
</evidence>
<keyword evidence="2" id="KW-1133">Transmembrane helix</keyword>
<feature type="domain" description="DUF4349" evidence="4">
    <location>
        <begin position="61"/>
        <end position="274"/>
    </location>
</feature>
<name>A0A7X2LZF0_9BACI</name>
<evidence type="ECO:0000313" key="5">
    <source>
        <dbReference type="EMBL" id="MRX71629.1"/>
    </source>
</evidence>
<feature type="signal peptide" evidence="3">
    <location>
        <begin position="1"/>
        <end position="23"/>
    </location>
</feature>
<protein>
    <submittedName>
        <fullName evidence="5">DUF4349 domain-containing protein</fullName>
    </submittedName>
</protein>
<sequence>MKRSIAFLYILLLLLTACSQSEGDSSSVGEEKNFSSEDSIQNEEESGESSNNAAFANEHTRKIVYQASLQLEVDNYEASAATIEDETAKLNGYIVSAADYAREEEENRAGVIVVKIPQEHFQDFITSLSTAGNRVREKELQAQDVTEEFVDTEARIRSKKAVEARLLAFMEDAQKTEELLAISKDLSTVQEEIEQLTGRLNLLKNQVNYASITISLQEEGVKIPAVKQELNTWGKTKEQFMKSVNTVLQGISSTIVFFAGNSPIIVPAAAICFLFFFFRRKRNKEK</sequence>
<keyword evidence="3" id="KW-0732">Signal</keyword>